<organism evidence="2 3">
    <name type="scientific">Algicella marina</name>
    <dbReference type="NCBI Taxonomy" id="2683284"/>
    <lineage>
        <taxon>Bacteria</taxon>
        <taxon>Pseudomonadati</taxon>
        <taxon>Pseudomonadota</taxon>
        <taxon>Alphaproteobacteria</taxon>
        <taxon>Rhodobacterales</taxon>
        <taxon>Paracoccaceae</taxon>
        <taxon>Algicella</taxon>
    </lineage>
</organism>
<dbReference type="Gene3D" id="3.40.50.12500">
    <property type="match status" value="1"/>
</dbReference>
<dbReference type="PANTHER" id="PTHR28047">
    <property type="entry name" value="PROTEIN DCG1"/>
    <property type="match status" value="1"/>
</dbReference>
<dbReference type="EMBL" id="CP046620">
    <property type="protein sequence ID" value="QHQ37334.1"/>
    <property type="molecule type" value="Genomic_DNA"/>
</dbReference>
<dbReference type="KEGG" id="amaq:GO499_08570"/>
<dbReference type="InterPro" id="IPR015942">
    <property type="entry name" value="Asp/Glu/hydantoin_racemase"/>
</dbReference>
<dbReference type="InterPro" id="IPR052186">
    <property type="entry name" value="Hydantoin_racemase-like"/>
</dbReference>
<reference evidence="2 3" key="1">
    <citation type="submission" date="2019-12" db="EMBL/GenBank/DDBJ databases">
        <title>Complete genome sequence of Algicella marina strain 9Alg 56(T) isolated from the red alga Tichocarpus crinitus.</title>
        <authorList>
            <person name="Kim S.-G."/>
            <person name="Nedashkovskaya O.I."/>
        </authorList>
    </citation>
    <scope>NUCLEOTIDE SEQUENCE [LARGE SCALE GENOMIC DNA]</scope>
    <source>
        <strain evidence="2 3">9Alg 56</strain>
    </source>
</reference>
<dbReference type="Proteomes" id="UP000464495">
    <property type="component" value="Chromosome"/>
</dbReference>
<accession>A0A6P1T312</accession>
<sequence>MTDSMLATARKVLPGVVFEGWTSVDGPPAIQGREDGERAIPPMLDLVWKAYGFGMAVVIGCFDDTGLAEAKAKSPIPVVGIGEASFHMARLLGHRFSVVTTLPVSIPIIEENIRAGGFADICGRVRASDIPVLELEADPAAACAAIAREAEAARREDDVTAIVLGCAGMTGLEAHLSGIDAHFIDPVASACRLAHALTC</sequence>
<proteinExistence type="inferred from homology"/>
<dbReference type="PANTHER" id="PTHR28047:SF5">
    <property type="entry name" value="PROTEIN DCG1"/>
    <property type="match status" value="1"/>
</dbReference>
<dbReference type="InterPro" id="IPR053714">
    <property type="entry name" value="Iso_Racemase_Enz_sf"/>
</dbReference>
<dbReference type="Pfam" id="PF01177">
    <property type="entry name" value="Asp_Glu_race"/>
    <property type="match status" value="1"/>
</dbReference>
<protein>
    <submittedName>
        <fullName evidence="2">HyuE hydantoin racemase</fullName>
    </submittedName>
</protein>
<evidence type="ECO:0000256" key="1">
    <source>
        <dbReference type="ARBA" id="ARBA00038414"/>
    </source>
</evidence>
<comment type="similarity">
    <text evidence="1">Belongs to the HyuE racemase family.</text>
</comment>
<name>A0A6P1T312_9RHOB</name>
<evidence type="ECO:0000313" key="3">
    <source>
        <dbReference type="Proteomes" id="UP000464495"/>
    </source>
</evidence>
<dbReference type="GO" id="GO:0047661">
    <property type="term" value="F:amino-acid racemase activity"/>
    <property type="evidence" value="ECO:0007669"/>
    <property type="project" value="InterPro"/>
</dbReference>
<evidence type="ECO:0000313" key="2">
    <source>
        <dbReference type="EMBL" id="QHQ37334.1"/>
    </source>
</evidence>
<keyword evidence="3" id="KW-1185">Reference proteome</keyword>
<gene>
    <name evidence="2" type="ORF">GO499_08570</name>
</gene>
<dbReference type="AlphaFoldDB" id="A0A6P1T312"/>